<evidence type="ECO:0000259" key="1">
    <source>
        <dbReference type="Pfam" id="PF00646"/>
    </source>
</evidence>
<feature type="domain" description="F-box/LRR-repeat protein 15/At3g58940/PEG3-like LRR" evidence="3">
    <location>
        <begin position="132"/>
        <end position="366"/>
    </location>
</feature>
<gene>
    <name evidence="4" type="ORF">URODEC1_LOCUS37684</name>
</gene>
<evidence type="ECO:0000259" key="2">
    <source>
        <dbReference type="Pfam" id="PF08387"/>
    </source>
</evidence>
<evidence type="ECO:0008006" key="6">
    <source>
        <dbReference type="Google" id="ProtNLM"/>
    </source>
</evidence>
<dbReference type="InterPro" id="IPR001810">
    <property type="entry name" value="F-box_dom"/>
</dbReference>
<dbReference type="Pfam" id="PF24758">
    <property type="entry name" value="LRR_At5g56370"/>
    <property type="match status" value="1"/>
</dbReference>
<name>A0ABC8YVJ4_9POAL</name>
<dbReference type="Pfam" id="PF00646">
    <property type="entry name" value="F-box"/>
    <property type="match status" value="1"/>
</dbReference>
<dbReference type="CDD" id="cd22160">
    <property type="entry name" value="F-box_AtFBL13-like"/>
    <property type="match status" value="1"/>
</dbReference>
<reference evidence="4 5" key="2">
    <citation type="submission" date="2024-10" db="EMBL/GenBank/DDBJ databases">
        <authorList>
            <person name="Ryan C."/>
        </authorList>
    </citation>
    <scope>NUCLEOTIDE SEQUENCE [LARGE SCALE GENOMIC DNA]</scope>
</reference>
<dbReference type="InterPro" id="IPR036047">
    <property type="entry name" value="F-box-like_dom_sf"/>
</dbReference>
<proteinExistence type="predicted"/>
<dbReference type="AlphaFoldDB" id="A0ABC8YVJ4"/>
<evidence type="ECO:0000259" key="3">
    <source>
        <dbReference type="Pfam" id="PF24758"/>
    </source>
</evidence>
<reference evidence="5" key="1">
    <citation type="submission" date="2024-06" db="EMBL/GenBank/DDBJ databases">
        <authorList>
            <person name="Ryan C."/>
        </authorList>
    </citation>
    <scope>NUCLEOTIDE SEQUENCE [LARGE SCALE GENOMIC DNA]</scope>
</reference>
<dbReference type="Pfam" id="PF08387">
    <property type="entry name" value="FBD"/>
    <property type="match status" value="1"/>
</dbReference>
<dbReference type="InterPro" id="IPR006566">
    <property type="entry name" value="FBD"/>
</dbReference>
<dbReference type="PANTHER" id="PTHR32141">
    <property type="match status" value="1"/>
</dbReference>
<feature type="domain" description="FBD" evidence="2">
    <location>
        <begin position="386"/>
        <end position="429"/>
    </location>
</feature>
<keyword evidence="5" id="KW-1185">Reference proteome</keyword>
<dbReference type="InterPro" id="IPR032675">
    <property type="entry name" value="LRR_dom_sf"/>
</dbReference>
<dbReference type="InterPro" id="IPR055411">
    <property type="entry name" value="LRR_FXL15/At3g58940/PEG3-like"/>
</dbReference>
<dbReference type="SUPFAM" id="SSF81383">
    <property type="entry name" value="F-box domain"/>
    <property type="match status" value="1"/>
</dbReference>
<feature type="domain" description="F-box" evidence="1">
    <location>
        <begin position="45"/>
        <end position="80"/>
    </location>
</feature>
<accession>A0ABC8YVJ4</accession>
<dbReference type="Gene3D" id="3.80.10.10">
    <property type="entry name" value="Ribonuclease Inhibitor"/>
    <property type="match status" value="1"/>
</dbReference>
<dbReference type="EMBL" id="OZ075127">
    <property type="protein sequence ID" value="CAL4948925.1"/>
    <property type="molecule type" value="Genomic_DNA"/>
</dbReference>
<dbReference type="Proteomes" id="UP001497457">
    <property type="component" value="Chromosome 17b"/>
</dbReference>
<evidence type="ECO:0000313" key="4">
    <source>
        <dbReference type="EMBL" id="CAL4948925.1"/>
    </source>
</evidence>
<organism evidence="4 5">
    <name type="scientific">Urochloa decumbens</name>
    <dbReference type="NCBI Taxonomy" id="240449"/>
    <lineage>
        <taxon>Eukaryota</taxon>
        <taxon>Viridiplantae</taxon>
        <taxon>Streptophyta</taxon>
        <taxon>Embryophyta</taxon>
        <taxon>Tracheophyta</taxon>
        <taxon>Spermatophyta</taxon>
        <taxon>Magnoliopsida</taxon>
        <taxon>Liliopsida</taxon>
        <taxon>Poales</taxon>
        <taxon>Poaceae</taxon>
        <taxon>PACMAD clade</taxon>
        <taxon>Panicoideae</taxon>
        <taxon>Panicodae</taxon>
        <taxon>Paniceae</taxon>
        <taxon>Melinidinae</taxon>
        <taxon>Urochloa</taxon>
    </lineage>
</organism>
<dbReference type="SUPFAM" id="SSF52047">
    <property type="entry name" value="RNI-like"/>
    <property type="match status" value="1"/>
</dbReference>
<sequence>MARLVGIEEIRGAFPGGHFPGHHPVAPSLSSAAAETPATDGVDRISALPDGLLRDIVSRLPVRDAARTAALAPRWRGLWRAAPLVLRDADLRTPNGERAHLEAAVGRILADHPGPFRDVNLSHCTSWGRELGDWARHLAVKGVQDLVFLDNPPLPRHPDDILQCASFHRLPADILRCASLRRLFLATCTFPDTSGAPRGADVFPHLKEFSMLSASMSEHDLEHMLACSPELETLALILSRMTKRIHLRSQSLKCTLLWKGLVEELAVVNAPHLERLVLWRAVGDHQPMVLKIDGAPELRVLGRLDPRLHQLQIGNTIINAQTKASSRCSVPSVKILALELNFGVSKNVNMLTSFLRCFPNVEKLHIMSARDGEGTDGHHAKFWQEVDAIKCVKSHVNKIIIHEFQGEQSELGFVKFISKRARKLQTLVLVLSKETFASACEVDKVKCQLRELTTGSWAGKDCKVLLAGPKPDNTWSFTKASDLSVKDPFW</sequence>
<protein>
    <recommendedName>
        <fullName evidence="6">F-box domain-containing protein</fullName>
    </recommendedName>
</protein>
<dbReference type="InterPro" id="IPR053781">
    <property type="entry name" value="F-box_AtFBL13-like"/>
</dbReference>
<dbReference type="InterPro" id="IPR055302">
    <property type="entry name" value="F-box_dom-containing"/>
</dbReference>
<dbReference type="PANTHER" id="PTHR32141:SF162">
    <property type="entry name" value="F-BOX DOMAIN-CONTAINING PROTEIN"/>
    <property type="match status" value="1"/>
</dbReference>
<evidence type="ECO:0000313" key="5">
    <source>
        <dbReference type="Proteomes" id="UP001497457"/>
    </source>
</evidence>